<organism evidence="1 4">
    <name type="scientific">Leptospira kmetyi</name>
    <dbReference type="NCBI Taxonomy" id="408139"/>
    <lineage>
        <taxon>Bacteria</taxon>
        <taxon>Pseudomonadati</taxon>
        <taxon>Spirochaetota</taxon>
        <taxon>Spirochaetia</taxon>
        <taxon>Leptospirales</taxon>
        <taxon>Leptospiraceae</taxon>
        <taxon>Leptospira</taxon>
    </lineage>
</organism>
<dbReference type="OrthoDB" id="346271at2"/>
<dbReference type="AlphaFoldDB" id="A0A2M9XUC6"/>
<gene>
    <name evidence="2" type="ORF">CH378_11285</name>
    <name evidence="1" type="ORF">EFP84_00615</name>
</gene>
<protein>
    <recommendedName>
        <fullName evidence="5">Lipoprotein</fullName>
    </recommendedName>
</protein>
<dbReference type="RefSeq" id="WP_100736300.1">
    <property type="nucleotide sequence ID" value="NZ_CP033614.1"/>
</dbReference>
<keyword evidence="3" id="KW-1185">Reference proteome</keyword>
<reference evidence="1 4" key="2">
    <citation type="submission" date="2018-11" db="EMBL/GenBank/DDBJ databases">
        <title>Complete genome sequence of Leptospira kmetyi isolate LS 001/16 from soil sample associated with a leptospirosis patient in Kelantan.</title>
        <authorList>
            <person name="Muhammad Yusoff F."/>
            <person name="Muhammad Yusoff S."/>
            <person name="Ahmad M.N."/>
            <person name="Yusof N.Y."/>
            <person name="Aziah I."/>
        </authorList>
    </citation>
    <scope>NUCLEOTIDE SEQUENCE [LARGE SCALE GENOMIC DNA]</scope>
    <source>
        <strain evidence="1 4">LS 001/16</strain>
    </source>
</reference>
<evidence type="ECO:0000313" key="1">
    <source>
        <dbReference type="EMBL" id="AYV54147.1"/>
    </source>
</evidence>
<evidence type="ECO:0000313" key="4">
    <source>
        <dbReference type="Proteomes" id="UP000276407"/>
    </source>
</evidence>
<evidence type="ECO:0008006" key="5">
    <source>
        <dbReference type="Google" id="ProtNLM"/>
    </source>
</evidence>
<sequence>MKVHWINRFLILVLTAVIVLPCEEDGTFDLAFLDVQGGEIHSSLAKKIHKQTQHKAETELQSGIEARDFGICLRGRYDFLDLVFSGSFELSKFEAYYVSRKFHASKNHFSYLLSSLLLNLPPPVV</sequence>
<dbReference type="Proteomes" id="UP000276407">
    <property type="component" value="Chromosome 1"/>
</dbReference>
<evidence type="ECO:0000313" key="3">
    <source>
        <dbReference type="Proteomes" id="UP000231919"/>
    </source>
</evidence>
<dbReference type="EMBL" id="CP033614">
    <property type="protein sequence ID" value="AYV54147.1"/>
    <property type="molecule type" value="Genomic_DNA"/>
</dbReference>
<evidence type="ECO:0000313" key="2">
    <source>
        <dbReference type="EMBL" id="PJZ29690.1"/>
    </source>
</evidence>
<dbReference type="EMBL" id="NPDP01000018">
    <property type="protein sequence ID" value="PJZ29690.1"/>
    <property type="molecule type" value="Genomic_DNA"/>
</dbReference>
<name>A0A2M9XUC6_9LEPT</name>
<reference evidence="2 3" key="1">
    <citation type="submission" date="2017-07" db="EMBL/GenBank/DDBJ databases">
        <title>Leptospira spp. isolated from tropical soils.</title>
        <authorList>
            <person name="Thibeaux R."/>
            <person name="Iraola G."/>
            <person name="Ferres I."/>
            <person name="Bierque E."/>
            <person name="Girault D."/>
            <person name="Soupe-Gilbert M.-E."/>
            <person name="Picardeau M."/>
            <person name="Goarant C."/>
        </authorList>
    </citation>
    <scope>NUCLEOTIDE SEQUENCE [LARGE SCALE GENOMIC DNA]</scope>
    <source>
        <strain evidence="2 3">JW2-C-B1</strain>
    </source>
</reference>
<accession>A0A2M9XUC6</accession>
<dbReference type="KEGG" id="lkm:EFP84_00615"/>
<proteinExistence type="predicted"/>
<dbReference type="Proteomes" id="UP000231919">
    <property type="component" value="Unassembled WGS sequence"/>
</dbReference>